<dbReference type="OrthoDB" id="9803751at2"/>
<evidence type="ECO:0000256" key="3">
    <source>
        <dbReference type="ARBA" id="ARBA00022801"/>
    </source>
</evidence>
<evidence type="ECO:0000259" key="7">
    <source>
        <dbReference type="Pfam" id="PF00884"/>
    </source>
</evidence>
<organism evidence="8 9">
    <name type="scientific">Caulifigura coniformis</name>
    <dbReference type="NCBI Taxonomy" id="2527983"/>
    <lineage>
        <taxon>Bacteria</taxon>
        <taxon>Pseudomonadati</taxon>
        <taxon>Planctomycetota</taxon>
        <taxon>Planctomycetia</taxon>
        <taxon>Planctomycetales</taxon>
        <taxon>Planctomycetaceae</taxon>
        <taxon>Caulifigura</taxon>
    </lineage>
</organism>
<dbReference type="RefSeq" id="WP_145033109.1">
    <property type="nucleotide sequence ID" value="NZ_CP036271.1"/>
</dbReference>
<keyword evidence="3 8" id="KW-0378">Hydrolase</keyword>
<dbReference type="PANTHER" id="PTHR42693:SF53">
    <property type="entry name" value="ENDO-4-O-SULFATASE"/>
    <property type="match status" value="1"/>
</dbReference>
<dbReference type="GO" id="GO:0047753">
    <property type="term" value="F:choline-sulfatase activity"/>
    <property type="evidence" value="ECO:0007669"/>
    <property type="project" value="UniProtKB-EC"/>
</dbReference>
<evidence type="ECO:0000256" key="5">
    <source>
        <dbReference type="SAM" id="MobiDB-lite"/>
    </source>
</evidence>
<dbReference type="CDD" id="cd16027">
    <property type="entry name" value="SGSH"/>
    <property type="match status" value="1"/>
</dbReference>
<dbReference type="PROSITE" id="PS00523">
    <property type="entry name" value="SULFATASE_1"/>
    <property type="match status" value="1"/>
</dbReference>
<dbReference type="EMBL" id="CP036271">
    <property type="protein sequence ID" value="QDT56142.1"/>
    <property type="molecule type" value="Genomic_DNA"/>
</dbReference>
<dbReference type="GO" id="GO:0046872">
    <property type="term" value="F:metal ion binding"/>
    <property type="evidence" value="ECO:0007669"/>
    <property type="project" value="UniProtKB-KW"/>
</dbReference>
<protein>
    <submittedName>
        <fullName evidence="8">Choline-sulfatase</fullName>
        <ecNumber evidence="8">3.1.6.6</ecNumber>
    </submittedName>
</protein>
<keyword evidence="4" id="KW-0106">Calcium</keyword>
<evidence type="ECO:0000313" key="8">
    <source>
        <dbReference type="EMBL" id="QDT56142.1"/>
    </source>
</evidence>
<dbReference type="SUPFAM" id="SSF53649">
    <property type="entry name" value="Alkaline phosphatase-like"/>
    <property type="match status" value="1"/>
</dbReference>
<feature type="region of interest" description="Disordered" evidence="5">
    <location>
        <begin position="440"/>
        <end position="480"/>
    </location>
</feature>
<dbReference type="InterPro" id="IPR024607">
    <property type="entry name" value="Sulfatase_CS"/>
</dbReference>
<keyword evidence="6" id="KW-0732">Signal</keyword>
<dbReference type="InterPro" id="IPR000917">
    <property type="entry name" value="Sulfatase_N"/>
</dbReference>
<dbReference type="AlphaFoldDB" id="A0A517SJ44"/>
<dbReference type="Gene3D" id="3.40.720.10">
    <property type="entry name" value="Alkaline Phosphatase, subunit A"/>
    <property type="match status" value="1"/>
</dbReference>
<evidence type="ECO:0000256" key="1">
    <source>
        <dbReference type="ARBA" id="ARBA00008779"/>
    </source>
</evidence>
<feature type="chain" id="PRO_5022033163" evidence="6">
    <location>
        <begin position="28"/>
        <end position="480"/>
    </location>
</feature>
<dbReference type="GO" id="GO:0004065">
    <property type="term" value="F:arylsulfatase activity"/>
    <property type="evidence" value="ECO:0007669"/>
    <property type="project" value="TreeGrafter"/>
</dbReference>
<accession>A0A517SJ44</accession>
<sequence precursor="true">MKLPLGSRSLPLLLLLVVCGFAAPAVAAPDIVLFIADDLSQRDISPYGAKAFRTPNLQALADAGLTFENAYVASPSCAPSRAALLTGLMPARNGSEANHSRPKAEIRKWPAYFQELGYEVVAYGKVSHYRHTIDYGFDSFAHDKFHEDIAIPEAVKFLRNRGKGSKPLCLLVGTNWPHVPWPDTPEGYDPETIPPAPGNVDTHASRLARARYAAAVTRADRDLGLVMSAVREVLGDQALIAFTSDHGSQWPFGKWNCYEGGVRVPLIVSWPGVTKAASRTSAMVSWIDLLPTLVSVAGGAPSDAIDGRSFVGVLKGTADAHRDAIFTTHSGDGNWNVYPQRGVRVGRWKYIRNLHPEFAFTSHVDLPDRQGNRTYFESWQKAAETDPAAAAAIKRYHLRPAEELFDLDADPLEQQNLVEDPRGKEALDRLRRQLDEWMTSQGDQQTVFGEPRLLTDPTSFGPDAISGDPQARKRAGRKAP</sequence>
<feature type="domain" description="Sulfatase N-terminal" evidence="7">
    <location>
        <begin position="29"/>
        <end position="298"/>
    </location>
</feature>
<comment type="similarity">
    <text evidence="1">Belongs to the sulfatase family.</text>
</comment>
<keyword evidence="2" id="KW-0479">Metal-binding</keyword>
<feature type="signal peptide" evidence="6">
    <location>
        <begin position="1"/>
        <end position="27"/>
    </location>
</feature>
<evidence type="ECO:0000256" key="2">
    <source>
        <dbReference type="ARBA" id="ARBA00022723"/>
    </source>
</evidence>
<gene>
    <name evidence="8" type="primary">betC_14</name>
    <name evidence="8" type="ORF">Pan44_41930</name>
</gene>
<proteinExistence type="inferred from homology"/>
<evidence type="ECO:0000256" key="6">
    <source>
        <dbReference type="SAM" id="SignalP"/>
    </source>
</evidence>
<dbReference type="InterPro" id="IPR017850">
    <property type="entry name" value="Alkaline_phosphatase_core_sf"/>
</dbReference>
<dbReference type="Proteomes" id="UP000315700">
    <property type="component" value="Chromosome"/>
</dbReference>
<dbReference type="InParanoid" id="A0A517SJ44"/>
<dbReference type="PANTHER" id="PTHR42693">
    <property type="entry name" value="ARYLSULFATASE FAMILY MEMBER"/>
    <property type="match status" value="1"/>
</dbReference>
<dbReference type="EC" id="3.1.6.6" evidence="8"/>
<dbReference type="Pfam" id="PF00884">
    <property type="entry name" value="Sulfatase"/>
    <property type="match status" value="1"/>
</dbReference>
<reference evidence="8 9" key="1">
    <citation type="submission" date="2019-02" db="EMBL/GenBank/DDBJ databases">
        <title>Deep-cultivation of Planctomycetes and their phenomic and genomic characterization uncovers novel biology.</title>
        <authorList>
            <person name="Wiegand S."/>
            <person name="Jogler M."/>
            <person name="Boedeker C."/>
            <person name="Pinto D."/>
            <person name="Vollmers J."/>
            <person name="Rivas-Marin E."/>
            <person name="Kohn T."/>
            <person name="Peeters S.H."/>
            <person name="Heuer A."/>
            <person name="Rast P."/>
            <person name="Oberbeckmann S."/>
            <person name="Bunk B."/>
            <person name="Jeske O."/>
            <person name="Meyerdierks A."/>
            <person name="Storesund J.E."/>
            <person name="Kallscheuer N."/>
            <person name="Luecker S."/>
            <person name="Lage O.M."/>
            <person name="Pohl T."/>
            <person name="Merkel B.J."/>
            <person name="Hornburger P."/>
            <person name="Mueller R.-W."/>
            <person name="Bruemmer F."/>
            <person name="Labrenz M."/>
            <person name="Spormann A.M."/>
            <person name="Op den Camp H."/>
            <person name="Overmann J."/>
            <person name="Amann R."/>
            <person name="Jetten M.S.M."/>
            <person name="Mascher T."/>
            <person name="Medema M.H."/>
            <person name="Devos D.P."/>
            <person name="Kaster A.-K."/>
            <person name="Ovreas L."/>
            <person name="Rohde M."/>
            <person name="Galperin M.Y."/>
            <person name="Jogler C."/>
        </authorList>
    </citation>
    <scope>NUCLEOTIDE SEQUENCE [LARGE SCALE GENOMIC DNA]</scope>
    <source>
        <strain evidence="8 9">Pan44</strain>
    </source>
</reference>
<name>A0A517SJ44_9PLAN</name>
<keyword evidence="9" id="KW-1185">Reference proteome</keyword>
<dbReference type="KEGG" id="ccos:Pan44_41930"/>
<evidence type="ECO:0000313" key="9">
    <source>
        <dbReference type="Proteomes" id="UP000315700"/>
    </source>
</evidence>
<evidence type="ECO:0000256" key="4">
    <source>
        <dbReference type="ARBA" id="ARBA00022837"/>
    </source>
</evidence>
<dbReference type="InterPro" id="IPR050738">
    <property type="entry name" value="Sulfatase"/>
</dbReference>